<keyword evidence="1" id="KW-0489">Methyltransferase</keyword>
<keyword evidence="1" id="KW-0808">Transferase</keyword>
<dbReference type="Gene3D" id="3.40.50.150">
    <property type="entry name" value="Vaccinia Virus protein VP39"/>
    <property type="match status" value="1"/>
</dbReference>
<protein>
    <submittedName>
        <fullName evidence="1">Class I SAM-dependent methyltransferase</fullName>
    </submittedName>
</protein>
<organism evidence="1 2">
    <name type="scientific">Pelosinus baikalensis</name>
    <dbReference type="NCBI Taxonomy" id="2892015"/>
    <lineage>
        <taxon>Bacteria</taxon>
        <taxon>Bacillati</taxon>
        <taxon>Bacillota</taxon>
        <taxon>Negativicutes</taxon>
        <taxon>Selenomonadales</taxon>
        <taxon>Sporomusaceae</taxon>
        <taxon>Pelosinus</taxon>
    </lineage>
</organism>
<accession>A0ABS8HZN3</accession>
<keyword evidence="2" id="KW-1185">Reference proteome</keyword>
<dbReference type="GO" id="GO:0032259">
    <property type="term" value="P:methylation"/>
    <property type="evidence" value="ECO:0007669"/>
    <property type="project" value="UniProtKB-KW"/>
</dbReference>
<dbReference type="RefSeq" id="WP_229536974.1">
    <property type="nucleotide sequence ID" value="NZ_JAJHJB010000048.1"/>
</dbReference>
<name>A0ABS8HZN3_9FIRM</name>
<dbReference type="GO" id="GO:0008168">
    <property type="term" value="F:methyltransferase activity"/>
    <property type="evidence" value="ECO:0007669"/>
    <property type="project" value="UniProtKB-KW"/>
</dbReference>
<proteinExistence type="predicted"/>
<comment type="caution">
    <text evidence="1">The sequence shown here is derived from an EMBL/GenBank/DDBJ whole genome shotgun (WGS) entry which is preliminary data.</text>
</comment>
<evidence type="ECO:0000313" key="1">
    <source>
        <dbReference type="EMBL" id="MCC5468071.1"/>
    </source>
</evidence>
<evidence type="ECO:0000313" key="2">
    <source>
        <dbReference type="Proteomes" id="UP001165492"/>
    </source>
</evidence>
<dbReference type="InterPro" id="IPR029063">
    <property type="entry name" value="SAM-dependent_MTases_sf"/>
</dbReference>
<dbReference type="Pfam" id="PF13578">
    <property type="entry name" value="Methyltransf_24"/>
    <property type="match status" value="1"/>
</dbReference>
<reference evidence="1" key="1">
    <citation type="submission" date="2021-11" db="EMBL/GenBank/DDBJ databases">
        <title>Description of a new species Pelosinus isolated from the bottom sediments of Lake Baikal.</title>
        <authorList>
            <person name="Zakharyuk A."/>
        </authorList>
    </citation>
    <scope>NUCLEOTIDE SEQUENCE</scope>
    <source>
        <strain evidence="1">Bkl1</strain>
    </source>
</reference>
<dbReference type="EMBL" id="JAJHJB010000048">
    <property type="protein sequence ID" value="MCC5468071.1"/>
    <property type="molecule type" value="Genomic_DNA"/>
</dbReference>
<dbReference type="Proteomes" id="UP001165492">
    <property type="component" value="Unassembled WGS sequence"/>
</dbReference>
<gene>
    <name evidence="1" type="ORF">LMF89_22295</name>
</gene>
<dbReference type="SUPFAM" id="SSF53335">
    <property type="entry name" value="S-adenosyl-L-methionine-dependent methyltransferases"/>
    <property type="match status" value="1"/>
</dbReference>
<sequence>MSNYDATSDCIWQELDKINGWFTREEAICMQWIMKQLPPESKIVELGSFQGRSSIMIASALSTDSILYCIDNFSESLDILSAFMNNIAEYKVNNKIRFLIMDTIEAAKEFEDKSIEIVFLNTNHSYESVKQDLLQWCPKIKMGGFLICHDYTSPDHLEVRDAINALQLNGTLLCGSLWCGQKS</sequence>